<keyword evidence="3" id="KW-1185">Reference proteome</keyword>
<gene>
    <name evidence="2" type="ORF">D4765_04420</name>
</gene>
<dbReference type="SUPFAM" id="SSF89392">
    <property type="entry name" value="Prokaryotic lipoproteins and lipoprotein localization factors"/>
    <property type="match status" value="1"/>
</dbReference>
<name>A0A4V4RH86_9MICO</name>
<dbReference type="InterPro" id="IPR052944">
    <property type="entry name" value="Sporulation_related"/>
</dbReference>
<evidence type="ECO:0000313" key="3">
    <source>
        <dbReference type="Proteomes" id="UP000306192"/>
    </source>
</evidence>
<dbReference type="Pfam" id="PF09865">
    <property type="entry name" value="DUF2092"/>
    <property type="match status" value="1"/>
</dbReference>
<dbReference type="PANTHER" id="PTHR37507">
    <property type="entry name" value="SPORULATION PROTEIN YDCC"/>
    <property type="match status" value="1"/>
</dbReference>
<dbReference type="InterPro" id="IPR029046">
    <property type="entry name" value="LolA/LolB/LppX"/>
</dbReference>
<accession>A0A4V4RH86</accession>
<dbReference type="AlphaFoldDB" id="A0A4V4RH86"/>
<feature type="region of interest" description="Disordered" evidence="1">
    <location>
        <begin position="157"/>
        <end position="177"/>
    </location>
</feature>
<proteinExistence type="predicted"/>
<reference evidence="2 3" key="1">
    <citation type="journal article" date="2019" name="Microorganisms">
        <title>Systematic Affiliation and Genome Analysis of Subtercola vilae DB165(T) with Particular Emphasis on Cold Adaptation of an Isolate from a High-Altitude Cold Volcano Lake.</title>
        <authorList>
            <person name="Villalobos A.S."/>
            <person name="Wiese J."/>
            <person name="Imhoff J.F."/>
            <person name="Dorador C."/>
            <person name="Keller A."/>
            <person name="Hentschel U."/>
        </authorList>
    </citation>
    <scope>NUCLEOTIDE SEQUENCE [LARGE SCALE GENOMIC DNA]</scope>
    <source>
        <strain evidence="2 3">DB165</strain>
    </source>
</reference>
<evidence type="ECO:0000313" key="2">
    <source>
        <dbReference type="EMBL" id="TIH39444.1"/>
    </source>
</evidence>
<dbReference type="Gene3D" id="2.50.20.10">
    <property type="entry name" value="Lipoprotein localisation LolA/LolB/LppX"/>
    <property type="match status" value="1"/>
</dbReference>
<comment type="caution">
    <text evidence="2">The sequence shown here is derived from an EMBL/GenBank/DDBJ whole genome shotgun (WGS) entry which is preliminary data.</text>
</comment>
<dbReference type="OrthoDB" id="4822274at2"/>
<dbReference type="PANTHER" id="PTHR37507:SF2">
    <property type="entry name" value="SPORULATION PROTEIN YDCC"/>
    <property type="match status" value="1"/>
</dbReference>
<feature type="region of interest" description="Disordered" evidence="1">
    <location>
        <begin position="75"/>
        <end position="98"/>
    </location>
</feature>
<protein>
    <submittedName>
        <fullName evidence="2">DUF2092 domain-containing protein</fullName>
    </submittedName>
</protein>
<feature type="compositionally biased region" description="Low complexity" evidence="1">
    <location>
        <begin position="165"/>
        <end position="177"/>
    </location>
</feature>
<dbReference type="EMBL" id="QYRT01000006">
    <property type="protein sequence ID" value="TIH39444.1"/>
    <property type="molecule type" value="Genomic_DNA"/>
</dbReference>
<sequence>MVTQWKRWIPAGVASVVVAGVAIAVPLSANATAALPSKTAEQVIALVTNSSVTAFSGTVQQSSNLGLPSLPAGASSSLGSSSTATPGATASTGGSGSTSSADISSALELLTGSHTARVYVDGPTNVRVQVLDQLAERDVIRGGTDLWAYDSSKQTAVHSTLPAKSDSTATPTPTDTATPDQLAQKFLDAVDPSTGVAVGGDVTVDGRSAYDLVLTPATTDSLVGNVSIAVDSATGLPLQVEVTAKGASDPAFSSELTGLSLDTPSADLFSFTPPAGTAVTEKTLSAPDPSATADSKAKAAAAAKPVVTGTGWSSIVELPAASGSDAAALTSNPLVAQLTTPVTGGRLLSTTLVNVLLTTDGRVFAGSVSAEQLEAAAAATPAAQ</sequence>
<evidence type="ECO:0000256" key="1">
    <source>
        <dbReference type="SAM" id="MobiDB-lite"/>
    </source>
</evidence>
<organism evidence="2 3">
    <name type="scientific">Subtercola vilae</name>
    <dbReference type="NCBI Taxonomy" id="2056433"/>
    <lineage>
        <taxon>Bacteria</taxon>
        <taxon>Bacillati</taxon>
        <taxon>Actinomycetota</taxon>
        <taxon>Actinomycetes</taxon>
        <taxon>Micrococcales</taxon>
        <taxon>Microbacteriaceae</taxon>
        <taxon>Subtercola</taxon>
    </lineage>
</organism>
<dbReference type="InterPro" id="IPR019207">
    <property type="entry name" value="DUF2092"/>
</dbReference>
<dbReference type="Proteomes" id="UP000306192">
    <property type="component" value="Unassembled WGS sequence"/>
</dbReference>